<gene>
    <name evidence="2" type="ORF">RF679_14450</name>
</gene>
<accession>A0ABY9RF29</accession>
<evidence type="ECO:0000313" key="2">
    <source>
        <dbReference type="EMBL" id="WMW79836.1"/>
    </source>
</evidence>
<protein>
    <submittedName>
        <fullName evidence="2">Nuclear transport factor 2 family protein</fullName>
    </submittedName>
</protein>
<dbReference type="Gene3D" id="3.10.450.50">
    <property type="match status" value="1"/>
</dbReference>
<dbReference type="InterPro" id="IPR032710">
    <property type="entry name" value="NTF2-like_dom_sf"/>
</dbReference>
<dbReference type="Proteomes" id="UP001181355">
    <property type="component" value="Chromosome"/>
</dbReference>
<evidence type="ECO:0000313" key="3">
    <source>
        <dbReference type="Proteomes" id="UP001181355"/>
    </source>
</evidence>
<keyword evidence="3" id="KW-1185">Reference proteome</keyword>
<dbReference type="EMBL" id="CP133720">
    <property type="protein sequence ID" value="WMW79836.1"/>
    <property type="molecule type" value="Genomic_DNA"/>
</dbReference>
<dbReference type="Pfam" id="PF14534">
    <property type="entry name" value="DUF4440"/>
    <property type="match status" value="1"/>
</dbReference>
<dbReference type="RefSeq" id="WP_309481330.1">
    <property type="nucleotide sequence ID" value="NZ_CP133720.1"/>
</dbReference>
<reference evidence="2" key="1">
    <citation type="submission" date="2023-09" db="EMBL/GenBank/DDBJ databases">
        <title>Undibacterium sp. 20NA77.5 isolated from freshwater.</title>
        <authorList>
            <person name="Le V."/>
            <person name="Ko S.-R."/>
            <person name="Ahn C.-Y."/>
            <person name="Oh H.-M."/>
        </authorList>
    </citation>
    <scope>NUCLEOTIDE SEQUENCE</scope>
    <source>
        <strain evidence="2">20NA77.5</strain>
    </source>
</reference>
<dbReference type="InterPro" id="IPR027843">
    <property type="entry name" value="DUF4440"/>
</dbReference>
<evidence type="ECO:0000259" key="1">
    <source>
        <dbReference type="Pfam" id="PF14534"/>
    </source>
</evidence>
<name>A0ABY9RF29_9BURK</name>
<dbReference type="SUPFAM" id="SSF54427">
    <property type="entry name" value="NTF2-like"/>
    <property type="match status" value="1"/>
</dbReference>
<sequence>MWSTKFYLSFTRTLRCVSVVTGLSLTMLAGQEALAQGLSKKAPLFNAKAQPANLSALKAEVEKIEYEFANTLAQRDFKAFSHYIADDAVFITGPKVLEGKAAILDSWEHFFEDPQAPFSWKPDEILILLSGKLASSSGPVFDAKGVQIARYISIWRKDGKQWKIVMDRGVDIRRCKKD</sequence>
<proteinExistence type="predicted"/>
<feature type="domain" description="DUF4440" evidence="1">
    <location>
        <begin position="61"/>
        <end position="164"/>
    </location>
</feature>
<organism evidence="2 3">
    <name type="scientific">Undibacterium cyanobacteriorum</name>
    <dbReference type="NCBI Taxonomy" id="3073561"/>
    <lineage>
        <taxon>Bacteria</taxon>
        <taxon>Pseudomonadati</taxon>
        <taxon>Pseudomonadota</taxon>
        <taxon>Betaproteobacteria</taxon>
        <taxon>Burkholderiales</taxon>
        <taxon>Oxalobacteraceae</taxon>
        <taxon>Undibacterium</taxon>
    </lineage>
</organism>